<dbReference type="PANTHER" id="PTHR30454">
    <property type="entry name" value="4-HYDROXY-3-METHYLBUT-2-EN-1-YL DIPHOSPHATE SYNTHASE"/>
    <property type="match status" value="1"/>
</dbReference>
<evidence type="ECO:0000256" key="6">
    <source>
        <dbReference type="ARBA" id="ARBA00023229"/>
    </source>
</evidence>
<dbReference type="Pfam" id="PF26540">
    <property type="entry name" value="GcpE_C"/>
    <property type="match status" value="1"/>
</dbReference>
<feature type="domain" description="IspG TIM-barrel" evidence="8">
    <location>
        <begin position="6"/>
        <end position="245"/>
    </location>
</feature>
<feature type="binding site" evidence="7">
    <location>
        <position position="306"/>
    </location>
    <ligand>
        <name>[4Fe-4S] cluster</name>
        <dbReference type="ChEBI" id="CHEBI:49883"/>
    </ligand>
</feature>
<dbReference type="InterPro" id="IPR004588">
    <property type="entry name" value="IspG_bac-typ"/>
</dbReference>
<dbReference type="InterPro" id="IPR011005">
    <property type="entry name" value="Dihydropteroate_synth-like_sf"/>
</dbReference>
<dbReference type="GO" id="GO:0141197">
    <property type="term" value="F:4-hydroxy-3-methylbut-2-enyl-diphosphate synthase activity (flavodoxin)"/>
    <property type="evidence" value="ECO:0007669"/>
    <property type="project" value="UniProtKB-EC"/>
</dbReference>
<reference evidence="10" key="1">
    <citation type="journal article" date="2023" name="J. Hazard. Mater.">
        <title>Anaerobic biodegradation of pyrene and benzo[a]pyrene by a new sulfate-reducing Desulforamulus aquiferis strain DSA.</title>
        <authorList>
            <person name="Zhang Z."/>
            <person name="Sun J."/>
            <person name="Gong X."/>
            <person name="Wang C."/>
            <person name="Wang H."/>
        </authorList>
    </citation>
    <scope>NUCLEOTIDE SEQUENCE</scope>
    <source>
        <strain evidence="10">DSA</strain>
    </source>
</reference>
<dbReference type="GO" id="GO:0051539">
    <property type="term" value="F:4 iron, 4 sulfur cluster binding"/>
    <property type="evidence" value="ECO:0007669"/>
    <property type="project" value="UniProtKB-UniRule"/>
</dbReference>
<dbReference type="FunFam" id="3.20.20.20:FF:000001">
    <property type="entry name" value="4-hydroxy-3-methylbut-2-en-1-yl diphosphate synthase (flavodoxin)"/>
    <property type="match status" value="1"/>
</dbReference>
<name>A0AAW7ZBI7_9FIRM</name>
<comment type="catalytic activity">
    <reaction evidence="7">
        <text>(2E)-4-hydroxy-3-methylbut-2-enyl diphosphate + oxidized [flavodoxin] + H2O + 2 H(+) = 2-C-methyl-D-erythritol 2,4-cyclic diphosphate + reduced [flavodoxin]</text>
        <dbReference type="Rhea" id="RHEA:43604"/>
        <dbReference type="Rhea" id="RHEA-COMP:10622"/>
        <dbReference type="Rhea" id="RHEA-COMP:10623"/>
        <dbReference type="ChEBI" id="CHEBI:15377"/>
        <dbReference type="ChEBI" id="CHEBI:15378"/>
        <dbReference type="ChEBI" id="CHEBI:57618"/>
        <dbReference type="ChEBI" id="CHEBI:58210"/>
        <dbReference type="ChEBI" id="CHEBI:58483"/>
        <dbReference type="ChEBI" id="CHEBI:128753"/>
        <dbReference type="EC" id="1.17.7.3"/>
    </reaction>
</comment>
<protein>
    <recommendedName>
        <fullName evidence="7">4-hydroxy-3-methylbut-2-en-1-yl diphosphate synthase (flavodoxin)</fullName>
        <ecNumber evidence="7">1.17.7.3</ecNumber>
    </recommendedName>
    <alternativeName>
        <fullName evidence="7">1-hydroxy-2-methyl-2-(E)-butenyl 4-diphosphate synthase</fullName>
    </alternativeName>
</protein>
<feature type="binding site" evidence="7">
    <location>
        <position position="264"/>
    </location>
    <ligand>
        <name>[4Fe-4S] cluster</name>
        <dbReference type="ChEBI" id="CHEBI:49883"/>
    </ligand>
</feature>
<gene>
    <name evidence="7 10" type="primary">ispG</name>
    <name evidence="10" type="synonym">gcpE</name>
    <name evidence="10" type="ORF">P6N53_07475</name>
</gene>
<dbReference type="NCBIfam" id="TIGR00612">
    <property type="entry name" value="ispG_gcpE"/>
    <property type="match status" value="1"/>
</dbReference>
<keyword evidence="5 7" id="KW-0411">Iron-sulfur</keyword>
<dbReference type="EC" id="1.17.7.3" evidence="7"/>
<dbReference type="InterPro" id="IPR058579">
    <property type="entry name" value="IspG_C"/>
</dbReference>
<dbReference type="PIRSF" id="PIRSF004640">
    <property type="entry name" value="IspG"/>
    <property type="match status" value="1"/>
</dbReference>
<evidence type="ECO:0000259" key="8">
    <source>
        <dbReference type="Pfam" id="PF04551"/>
    </source>
</evidence>
<dbReference type="Gene3D" id="3.20.20.20">
    <property type="entry name" value="Dihydropteroate synthase-like"/>
    <property type="match status" value="1"/>
</dbReference>
<evidence type="ECO:0000256" key="1">
    <source>
        <dbReference type="ARBA" id="ARBA00022485"/>
    </source>
</evidence>
<evidence type="ECO:0000256" key="5">
    <source>
        <dbReference type="ARBA" id="ARBA00023014"/>
    </source>
</evidence>
<comment type="caution">
    <text evidence="10">The sequence shown here is derived from an EMBL/GenBank/DDBJ whole genome shotgun (WGS) entry which is preliminary data.</text>
</comment>
<dbReference type="RefSeq" id="WP_304542171.1">
    <property type="nucleotide sequence ID" value="NZ_JARPTC010000010.1"/>
</dbReference>
<dbReference type="InterPro" id="IPR058578">
    <property type="entry name" value="IspG_TIM"/>
</dbReference>
<reference evidence="10" key="2">
    <citation type="submission" date="2023-03" db="EMBL/GenBank/DDBJ databases">
        <authorList>
            <person name="Zhang Z."/>
        </authorList>
    </citation>
    <scope>NUCLEOTIDE SEQUENCE</scope>
    <source>
        <strain evidence="10">DSA</strain>
    </source>
</reference>
<feature type="binding site" evidence="7">
    <location>
        <position position="267"/>
    </location>
    <ligand>
        <name>[4Fe-4S] cluster</name>
        <dbReference type="ChEBI" id="CHEBI:49883"/>
    </ligand>
</feature>
<comment type="pathway">
    <text evidence="7">Isoprenoid biosynthesis; isopentenyl diphosphate biosynthesis via DXP pathway; isopentenyl diphosphate from 1-deoxy-D-xylulose 5-phosphate: step 5/6.</text>
</comment>
<evidence type="ECO:0000313" key="11">
    <source>
        <dbReference type="Proteomes" id="UP001172911"/>
    </source>
</evidence>
<dbReference type="Gene3D" id="3.30.413.10">
    <property type="entry name" value="Sulfite Reductase Hemoprotein, domain 1"/>
    <property type="match status" value="1"/>
</dbReference>
<keyword evidence="1 7" id="KW-0004">4Fe-4S</keyword>
<accession>A0AAW7ZBI7</accession>
<dbReference type="GO" id="GO:0016114">
    <property type="term" value="P:terpenoid biosynthetic process"/>
    <property type="evidence" value="ECO:0007669"/>
    <property type="project" value="InterPro"/>
</dbReference>
<keyword evidence="4 7" id="KW-0408">Iron</keyword>
<dbReference type="InterPro" id="IPR045854">
    <property type="entry name" value="NO2/SO3_Rdtase_4Fe4S_sf"/>
</dbReference>
<dbReference type="NCBIfam" id="NF001540">
    <property type="entry name" value="PRK00366.1"/>
    <property type="match status" value="1"/>
</dbReference>
<evidence type="ECO:0000313" key="10">
    <source>
        <dbReference type="EMBL" id="MDO7787054.1"/>
    </source>
</evidence>
<evidence type="ECO:0000256" key="2">
    <source>
        <dbReference type="ARBA" id="ARBA00022723"/>
    </source>
</evidence>
<dbReference type="FunFam" id="3.30.413.10:FF:000005">
    <property type="entry name" value="4-hydroxy-3-methylbut-2-en-1-yl diphosphate synthase (flavodoxin)"/>
    <property type="match status" value="1"/>
</dbReference>
<dbReference type="SUPFAM" id="SSF56014">
    <property type="entry name" value="Nitrite and sulphite reductase 4Fe-4S domain-like"/>
    <property type="match status" value="1"/>
</dbReference>
<dbReference type="InterPro" id="IPR016425">
    <property type="entry name" value="IspG_bac"/>
</dbReference>
<comment type="similarity">
    <text evidence="7">Belongs to the IspG family.</text>
</comment>
<feature type="binding site" evidence="7">
    <location>
        <position position="299"/>
    </location>
    <ligand>
        <name>[4Fe-4S] cluster</name>
        <dbReference type="ChEBI" id="CHEBI:49883"/>
    </ligand>
</feature>
<comment type="function">
    <text evidence="7">Converts 2C-methyl-D-erythritol 2,4-cyclodiphosphate (ME-2,4cPP) into 1-hydroxy-2-methyl-2-(E)-butenyl 4-diphosphate.</text>
</comment>
<evidence type="ECO:0000256" key="7">
    <source>
        <dbReference type="HAMAP-Rule" id="MF_00159"/>
    </source>
</evidence>
<evidence type="ECO:0000256" key="3">
    <source>
        <dbReference type="ARBA" id="ARBA00023002"/>
    </source>
</evidence>
<dbReference type="GO" id="GO:0005506">
    <property type="term" value="F:iron ion binding"/>
    <property type="evidence" value="ECO:0007669"/>
    <property type="project" value="InterPro"/>
</dbReference>
<dbReference type="GO" id="GO:0046429">
    <property type="term" value="F:4-hydroxy-3-methylbut-2-en-1-yl diphosphate synthase activity (ferredoxin)"/>
    <property type="evidence" value="ECO:0007669"/>
    <property type="project" value="UniProtKB-UniRule"/>
</dbReference>
<dbReference type="GO" id="GO:0019288">
    <property type="term" value="P:isopentenyl diphosphate biosynthetic process, methylerythritol 4-phosphate pathway"/>
    <property type="evidence" value="ECO:0007669"/>
    <property type="project" value="UniProtKB-UniRule"/>
</dbReference>
<keyword evidence="2 7" id="KW-0479">Metal-binding</keyword>
<dbReference type="Proteomes" id="UP001172911">
    <property type="component" value="Unassembled WGS sequence"/>
</dbReference>
<organism evidence="10 11">
    <name type="scientific">Desulforamulus aquiferis</name>
    <dbReference type="NCBI Taxonomy" id="1397668"/>
    <lineage>
        <taxon>Bacteria</taxon>
        <taxon>Bacillati</taxon>
        <taxon>Bacillota</taxon>
        <taxon>Clostridia</taxon>
        <taxon>Eubacteriales</taxon>
        <taxon>Peptococcaceae</taxon>
        <taxon>Desulforamulus</taxon>
    </lineage>
</organism>
<comment type="cofactor">
    <cofactor evidence="7">
        <name>[4Fe-4S] cluster</name>
        <dbReference type="ChEBI" id="CHEBI:49883"/>
    </cofactor>
    <text evidence="7">Binds 1 [4Fe-4S] cluster.</text>
</comment>
<sequence length="349" mass="37387">MVKRNTRPVMVGNIQIGGGSPVIVQSMTNTDTRDVKSTVEQITDLTQAGCEVVRLAVPDREAAEVLSDIKAKVSIPLIADIHFDYRLALLALSGGIDGLRINPGNIGGKAKVKEVVAAAREKLVPIRIGVNAGSLEKELLDKYGGVKADALVESALNHINILEELNYREIKVSLKASNIPLMLEAYRKLSGLIDYPMHIGVTEAGTVKSGTIKSAVGIGALLAEGIGDTVRVSLTGHPRHEVFVAFEILKALGLRQRGVELISCPTCGRTQINLIEIAEQVEQRLVGLDKPIKVAVMGCVVNGPGEAREADVGIAGGRGVGLIFRKGEVIRKVPEKELVEELIREIELL</sequence>
<dbReference type="EMBL" id="JARPTC010000010">
    <property type="protein sequence ID" value="MDO7787054.1"/>
    <property type="molecule type" value="Genomic_DNA"/>
</dbReference>
<dbReference type="PANTHER" id="PTHR30454:SF0">
    <property type="entry name" value="4-HYDROXY-3-METHYLBUT-2-EN-1-YL DIPHOSPHATE SYNTHASE (FERREDOXIN), CHLOROPLASTIC"/>
    <property type="match status" value="1"/>
</dbReference>
<dbReference type="AlphaFoldDB" id="A0AAW7ZBI7"/>
<evidence type="ECO:0000256" key="4">
    <source>
        <dbReference type="ARBA" id="ARBA00023004"/>
    </source>
</evidence>
<evidence type="ECO:0000259" key="9">
    <source>
        <dbReference type="Pfam" id="PF26540"/>
    </source>
</evidence>
<keyword evidence="6 7" id="KW-0414">Isoprene biosynthesis</keyword>
<keyword evidence="3 7" id="KW-0560">Oxidoreductase</keyword>
<dbReference type="Pfam" id="PF04551">
    <property type="entry name" value="GcpE"/>
    <property type="match status" value="1"/>
</dbReference>
<proteinExistence type="inferred from homology"/>
<dbReference type="HAMAP" id="MF_00159">
    <property type="entry name" value="IspG"/>
    <property type="match status" value="1"/>
</dbReference>
<keyword evidence="11" id="KW-1185">Reference proteome</keyword>
<feature type="domain" description="IspG C-terminal" evidence="9">
    <location>
        <begin position="260"/>
        <end position="347"/>
    </location>
</feature>
<dbReference type="SUPFAM" id="SSF51395">
    <property type="entry name" value="FMN-linked oxidoreductases"/>
    <property type="match status" value="1"/>
</dbReference>